<dbReference type="AlphaFoldDB" id="W0I1R0"/>
<keyword evidence="11" id="KW-1185">Reference proteome</keyword>
<evidence type="ECO:0000256" key="3">
    <source>
        <dbReference type="ARBA" id="ARBA00009916"/>
    </source>
</evidence>
<evidence type="ECO:0000256" key="7">
    <source>
        <dbReference type="ARBA" id="ARBA00022989"/>
    </source>
</evidence>
<evidence type="ECO:0000256" key="9">
    <source>
        <dbReference type="SAM" id="Phobius"/>
    </source>
</evidence>
<feature type="transmembrane region" description="Helical" evidence="9">
    <location>
        <begin position="254"/>
        <end position="274"/>
    </location>
</feature>
<dbReference type="GeneID" id="24906612"/>
<dbReference type="GO" id="GO:0035435">
    <property type="term" value="P:phosphate ion transmembrane transport"/>
    <property type="evidence" value="ECO:0007669"/>
    <property type="project" value="TreeGrafter"/>
</dbReference>
<proteinExistence type="inferred from homology"/>
<dbReference type="STRING" id="582419.TES1_0576"/>
<dbReference type="KEGG" id="ths:TES1_0576"/>
<feature type="transmembrane region" description="Helical" evidence="9">
    <location>
        <begin position="201"/>
        <end position="222"/>
    </location>
</feature>
<keyword evidence="6 9" id="KW-0812">Transmembrane</keyword>
<feature type="transmembrane region" description="Helical" evidence="9">
    <location>
        <begin position="40"/>
        <end position="62"/>
    </location>
</feature>
<dbReference type="GO" id="GO:0005315">
    <property type="term" value="F:phosphate transmembrane transporter activity"/>
    <property type="evidence" value="ECO:0007669"/>
    <property type="project" value="InterPro"/>
</dbReference>
<evidence type="ECO:0000256" key="6">
    <source>
        <dbReference type="ARBA" id="ARBA00022692"/>
    </source>
</evidence>
<dbReference type="PANTHER" id="PTHR11101">
    <property type="entry name" value="PHOSPHATE TRANSPORTER"/>
    <property type="match status" value="1"/>
</dbReference>
<gene>
    <name evidence="10" type="ORF">TES1_0576</name>
</gene>
<dbReference type="Pfam" id="PF01384">
    <property type="entry name" value="PHO4"/>
    <property type="match status" value="1"/>
</dbReference>
<evidence type="ECO:0000256" key="8">
    <source>
        <dbReference type="ARBA" id="ARBA00023136"/>
    </source>
</evidence>
<evidence type="ECO:0000256" key="2">
    <source>
        <dbReference type="ARBA" id="ARBA00004141"/>
    </source>
</evidence>
<feature type="transmembrane region" description="Helical" evidence="9">
    <location>
        <begin position="126"/>
        <end position="150"/>
    </location>
</feature>
<dbReference type="PANTHER" id="PTHR11101:SF80">
    <property type="entry name" value="PHOSPHATE TRANSPORTER"/>
    <property type="match status" value="1"/>
</dbReference>
<organism evidence="10 11">
    <name type="scientific">Thermococcus paralvinellae</name>
    <dbReference type="NCBI Taxonomy" id="582419"/>
    <lineage>
        <taxon>Archaea</taxon>
        <taxon>Methanobacteriati</taxon>
        <taxon>Methanobacteriota</taxon>
        <taxon>Thermococci</taxon>
        <taxon>Thermococcales</taxon>
        <taxon>Thermococcaceae</taxon>
        <taxon>Thermococcus</taxon>
    </lineage>
</organism>
<comment type="similarity">
    <text evidence="3">Belongs to the inorganic phosphate transporter (PiT) (TC 2.A.20) family.</text>
</comment>
<comment type="function">
    <text evidence="1">Potential transporter for phosphate.</text>
</comment>
<keyword evidence="4" id="KW-0813">Transport</keyword>
<evidence type="ECO:0000313" key="11">
    <source>
        <dbReference type="Proteomes" id="UP000019027"/>
    </source>
</evidence>
<sequence length="316" mass="33423">MDWAIIAAGLFMAWSIGANDSAKAVGIAVGSEILSFRRAVFLIGIFSLLGAFLGSSNVAHTVGSNIVPDFDKGYIPFALLASALAVTFASFRGLPISTTQSIIGAIVGIGVYQKTYVNWSIVLKIALAWVVSPIAAAILSILVFAIYGRIINHISKIYEIEILYRWMIILSSAYASFNLGANELSNVIGLLTYSTNIEGSTLKLILALALFLGALTFSYEVLMTIGKNLTQLGPLAGFSAQFGSALAVTSANIIGLPVSSGQAIIGGIIGLGLLKGQKINKKLAFNIVKGWILAPLVSCLLTLLFIKIFSVLPLTF</sequence>
<keyword evidence="8 9" id="KW-0472">Membrane</keyword>
<feature type="transmembrane region" description="Helical" evidence="9">
    <location>
        <begin position="74"/>
        <end position="91"/>
    </location>
</feature>
<keyword evidence="7 9" id="KW-1133">Transmembrane helix</keyword>
<dbReference type="GO" id="GO:0016020">
    <property type="term" value="C:membrane"/>
    <property type="evidence" value="ECO:0007669"/>
    <property type="project" value="UniProtKB-SubCell"/>
</dbReference>
<accession>W0I1R0</accession>
<protein>
    <submittedName>
        <fullName evidence="10">Sodium/phosphate symporter</fullName>
    </submittedName>
</protein>
<feature type="transmembrane region" description="Helical" evidence="9">
    <location>
        <begin position="162"/>
        <end position="181"/>
    </location>
</feature>
<evidence type="ECO:0000256" key="4">
    <source>
        <dbReference type="ARBA" id="ARBA00022448"/>
    </source>
</evidence>
<evidence type="ECO:0000256" key="5">
    <source>
        <dbReference type="ARBA" id="ARBA00022592"/>
    </source>
</evidence>
<dbReference type="InterPro" id="IPR001204">
    <property type="entry name" value="Phos_transporter"/>
</dbReference>
<keyword evidence="5" id="KW-0592">Phosphate transport</keyword>
<dbReference type="OrthoDB" id="101311at2157"/>
<dbReference type="Proteomes" id="UP000019027">
    <property type="component" value="Chromosome"/>
</dbReference>
<dbReference type="RefSeq" id="WP_042680065.1">
    <property type="nucleotide sequence ID" value="NZ_CP006965.1"/>
</dbReference>
<name>W0I1R0_9EURY</name>
<evidence type="ECO:0000313" key="10">
    <source>
        <dbReference type="EMBL" id="AHF79966.1"/>
    </source>
</evidence>
<dbReference type="EMBL" id="CP006965">
    <property type="protein sequence ID" value="AHF79966.1"/>
    <property type="molecule type" value="Genomic_DNA"/>
</dbReference>
<evidence type="ECO:0000256" key="1">
    <source>
        <dbReference type="ARBA" id="ARBA00001981"/>
    </source>
</evidence>
<comment type="subcellular location">
    <subcellularLocation>
        <location evidence="2">Membrane</location>
        <topology evidence="2">Multi-pass membrane protein</topology>
    </subcellularLocation>
</comment>
<feature type="transmembrane region" description="Helical" evidence="9">
    <location>
        <begin position="286"/>
        <end position="309"/>
    </location>
</feature>
<reference evidence="10 11" key="1">
    <citation type="journal article" date="2014" name="Int. J. Syst. Evol. Microbiol.">
        <title>Thermococcus paralvinellae sp. nov. and Thermococcus cleftensis sp. nov. of hyperthermophilic heterotrophs from deep-sea hydrothermal vents.</title>
        <authorList>
            <person name="Hensley S.A."/>
            <person name="Jung J.H."/>
            <person name="Park C.S."/>
            <person name="Holden J.F."/>
        </authorList>
    </citation>
    <scope>NUCLEOTIDE SEQUENCE [LARGE SCALE GENOMIC DNA]</scope>
    <source>
        <strain evidence="10 11">ES1</strain>
    </source>
</reference>
<dbReference type="HOGENOM" id="CLU_015355_0_1_2"/>